<dbReference type="Proteomes" id="UP000298327">
    <property type="component" value="Unassembled WGS sequence"/>
</dbReference>
<comment type="caution">
    <text evidence="5">The sequence shown here is derived from an EMBL/GenBank/DDBJ whole genome shotgun (WGS) entry which is preliminary data.</text>
</comment>
<dbReference type="EMBL" id="SEOQ01000727">
    <property type="protein sequence ID" value="TFY57764.1"/>
    <property type="molecule type" value="Genomic_DNA"/>
</dbReference>
<gene>
    <name evidence="5" type="ORF">EVG20_g8414</name>
</gene>
<keyword evidence="3" id="KW-0326">Glycosidase</keyword>
<keyword evidence="2" id="KW-0378">Hydrolase</keyword>
<keyword evidence="6" id="KW-1185">Reference proteome</keyword>
<dbReference type="PANTHER" id="PTHR10353:SF36">
    <property type="entry name" value="LP05116P"/>
    <property type="match status" value="1"/>
</dbReference>
<proteinExistence type="inferred from homology"/>
<evidence type="ECO:0008006" key="7">
    <source>
        <dbReference type="Google" id="ProtNLM"/>
    </source>
</evidence>
<evidence type="ECO:0000256" key="3">
    <source>
        <dbReference type="ARBA" id="ARBA00023295"/>
    </source>
</evidence>
<accession>A0A4Y9Y5J5</accession>
<evidence type="ECO:0000313" key="5">
    <source>
        <dbReference type="EMBL" id="TFY57764.1"/>
    </source>
</evidence>
<reference evidence="5 6" key="1">
    <citation type="submission" date="2019-02" db="EMBL/GenBank/DDBJ databases">
        <title>Genome sequencing of the rare red list fungi Dentipellis fragilis.</title>
        <authorList>
            <person name="Buettner E."/>
            <person name="Kellner H."/>
        </authorList>
    </citation>
    <scope>NUCLEOTIDE SEQUENCE [LARGE SCALE GENOMIC DNA]</scope>
    <source>
        <strain evidence="5 6">DSM 105465</strain>
    </source>
</reference>
<sequence length="453" mass="51226">MSETQVKKLPATFQWGYATASYQIEGSPEADGRLPSIWDTFSHLPGKTADGLTGDTGTESYKLWREDVALLKQYGVKAYRFSLSWSRIIPKGGRNDPVNQAGIDHYRTFIQALLDNGIRPFVTLYHWDLPDGLDKAYGGWLKKEEIVPDFVFYAETCFKAFGDLVKDWITFNEPRCVSIFGYGSGRFAPGRTSDRTKSPIFVNDVNQLFSSVSHNEILAHAYTVDAYKREYQDQGGEIGITLDSLWYLPWDESPENVAAAARARDVMLGWYADPIYKGAYPQTIKDIAGSRLPEFTLAEVELLRRTGSQADFFGLNHYSTRLIKDGGGDELNGRTTQTFTRPDGTQLGTQAGVSWIQTYPEGFRALLNYVWKTYGKPVYVTENGFVTKDESNKLPLEQTLKDTDRVDYYDKYLNAVLDASTKDGVDIRGYFAWSLCDNFEWLLLSSLAKSIWC</sequence>
<evidence type="ECO:0000256" key="1">
    <source>
        <dbReference type="ARBA" id="ARBA00010838"/>
    </source>
</evidence>
<evidence type="ECO:0000256" key="4">
    <source>
        <dbReference type="RuleBase" id="RU003690"/>
    </source>
</evidence>
<dbReference type="STRING" id="205917.A0A4Y9Y5J5"/>
<dbReference type="AlphaFoldDB" id="A0A4Y9Y5J5"/>
<dbReference type="Pfam" id="PF00232">
    <property type="entry name" value="Glyco_hydro_1"/>
    <property type="match status" value="1"/>
</dbReference>
<comment type="similarity">
    <text evidence="1 4">Belongs to the glycosyl hydrolase 1 family.</text>
</comment>
<dbReference type="FunFam" id="3.20.20.80:FF:000041">
    <property type="entry name" value="Beta-glucosidase 7"/>
    <property type="match status" value="1"/>
</dbReference>
<dbReference type="OrthoDB" id="65569at2759"/>
<dbReference type="InterPro" id="IPR001360">
    <property type="entry name" value="Glyco_hydro_1"/>
</dbReference>
<organism evidence="5 6">
    <name type="scientific">Dentipellis fragilis</name>
    <dbReference type="NCBI Taxonomy" id="205917"/>
    <lineage>
        <taxon>Eukaryota</taxon>
        <taxon>Fungi</taxon>
        <taxon>Dikarya</taxon>
        <taxon>Basidiomycota</taxon>
        <taxon>Agaricomycotina</taxon>
        <taxon>Agaricomycetes</taxon>
        <taxon>Russulales</taxon>
        <taxon>Hericiaceae</taxon>
        <taxon>Dentipellis</taxon>
    </lineage>
</organism>
<protein>
    <recommendedName>
        <fullName evidence="7">Beta-glucosidase</fullName>
    </recommendedName>
</protein>
<dbReference type="GO" id="GO:0008422">
    <property type="term" value="F:beta-glucosidase activity"/>
    <property type="evidence" value="ECO:0007669"/>
    <property type="project" value="TreeGrafter"/>
</dbReference>
<dbReference type="PRINTS" id="PR00131">
    <property type="entry name" value="GLHYDRLASE1"/>
</dbReference>
<name>A0A4Y9Y5J5_9AGAM</name>
<evidence type="ECO:0000256" key="2">
    <source>
        <dbReference type="ARBA" id="ARBA00022801"/>
    </source>
</evidence>
<dbReference type="SUPFAM" id="SSF51445">
    <property type="entry name" value="(Trans)glycosidases"/>
    <property type="match status" value="1"/>
</dbReference>
<dbReference type="GO" id="GO:0005975">
    <property type="term" value="P:carbohydrate metabolic process"/>
    <property type="evidence" value="ECO:0007669"/>
    <property type="project" value="InterPro"/>
</dbReference>
<dbReference type="PROSITE" id="PS00653">
    <property type="entry name" value="GLYCOSYL_HYDROL_F1_2"/>
    <property type="match status" value="1"/>
</dbReference>
<dbReference type="InterPro" id="IPR017853">
    <property type="entry name" value="GH"/>
</dbReference>
<evidence type="ECO:0000313" key="6">
    <source>
        <dbReference type="Proteomes" id="UP000298327"/>
    </source>
</evidence>
<dbReference type="Gene3D" id="3.20.20.80">
    <property type="entry name" value="Glycosidases"/>
    <property type="match status" value="1"/>
</dbReference>
<dbReference type="InterPro" id="IPR033132">
    <property type="entry name" value="GH_1_N_CS"/>
</dbReference>
<dbReference type="PANTHER" id="PTHR10353">
    <property type="entry name" value="GLYCOSYL HYDROLASE"/>
    <property type="match status" value="1"/>
</dbReference>